<reference evidence="2" key="1">
    <citation type="submission" date="2018-05" db="EMBL/GenBank/DDBJ databases">
        <authorList>
            <person name="Lanie J.A."/>
            <person name="Ng W.-L."/>
            <person name="Kazmierczak K.M."/>
            <person name="Andrzejewski T.M."/>
            <person name="Davidsen T.M."/>
            <person name="Wayne K.J."/>
            <person name="Tettelin H."/>
            <person name="Glass J.I."/>
            <person name="Rusch D."/>
            <person name="Podicherti R."/>
            <person name="Tsui H.-C.T."/>
            <person name="Winkler M.E."/>
        </authorList>
    </citation>
    <scope>NUCLEOTIDE SEQUENCE</scope>
</reference>
<evidence type="ECO:0000256" key="1">
    <source>
        <dbReference type="SAM" id="MobiDB-lite"/>
    </source>
</evidence>
<feature type="region of interest" description="Disordered" evidence="1">
    <location>
        <begin position="1"/>
        <end position="22"/>
    </location>
</feature>
<dbReference type="AlphaFoldDB" id="A0A381UVI3"/>
<proteinExistence type="predicted"/>
<feature type="non-terminal residue" evidence="2">
    <location>
        <position position="1"/>
    </location>
</feature>
<protein>
    <submittedName>
        <fullName evidence="2">Uncharacterized protein</fullName>
    </submittedName>
</protein>
<feature type="compositionally biased region" description="Polar residues" evidence="1">
    <location>
        <begin position="1"/>
        <end position="10"/>
    </location>
</feature>
<name>A0A381UVI3_9ZZZZ</name>
<accession>A0A381UVI3</accession>
<gene>
    <name evidence="2" type="ORF">METZ01_LOCUS84999</name>
</gene>
<dbReference type="EMBL" id="UINC01007228">
    <property type="protein sequence ID" value="SVA32145.1"/>
    <property type="molecule type" value="Genomic_DNA"/>
</dbReference>
<organism evidence="2">
    <name type="scientific">marine metagenome</name>
    <dbReference type="NCBI Taxonomy" id="408172"/>
    <lineage>
        <taxon>unclassified sequences</taxon>
        <taxon>metagenomes</taxon>
        <taxon>ecological metagenomes</taxon>
    </lineage>
</organism>
<evidence type="ECO:0000313" key="2">
    <source>
        <dbReference type="EMBL" id="SVA32145.1"/>
    </source>
</evidence>
<sequence>APSRTLTQRSAPAYNLPCSDPT</sequence>